<dbReference type="HOGENOM" id="CLU_2969177_0_0_9"/>
<keyword evidence="1" id="KW-0472">Membrane</keyword>
<reference evidence="2" key="1">
    <citation type="submission" date="2007-11" db="EMBL/GenBank/DDBJ databases">
        <authorList>
            <person name="Fulton L."/>
            <person name="Clifton S."/>
            <person name="Fulton B."/>
            <person name="Xu J."/>
            <person name="Minx P."/>
            <person name="Pepin K.H."/>
            <person name="Johnson M."/>
            <person name="Thiruvilangam P."/>
            <person name="Bhonagiri V."/>
            <person name="Nash W.E."/>
            <person name="Mardis E.R."/>
            <person name="Wilson R.K."/>
        </authorList>
    </citation>
    <scope>NUCLEOTIDE SEQUENCE [LARGE SCALE GENOMIC DNA]</scope>
    <source>
        <strain evidence="2">DSM 17241</strain>
    </source>
</reference>
<reference evidence="2" key="2">
    <citation type="submission" date="2013-09" db="EMBL/GenBank/DDBJ databases">
        <title>Draft genome sequence of Anaerotruncus colihominis(DSM 17241).</title>
        <authorList>
            <person name="Sudarsanam P."/>
            <person name="Ley R."/>
            <person name="Guruge J."/>
            <person name="Turnbaugh P.J."/>
            <person name="Mahowald M."/>
            <person name="Liep D."/>
            <person name="Gordon J."/>
        </authorList>
    </citation>
    <scope>NUCLEOTIDE SEQUENCE</scope>
    <source>
        <strain evidence="2">DSM 17241</strain>
    </source>
</reference>
<name>B0PCB8_9FIRM</name>
<protein>
    <submittedName>
        <fullName evidence="2">Uncharacterized protein</fullName>
    </submittedName>
</protein>
<keyword evidence="1" id="KW-1133">Transmembrane helix</keyword>
<keyword evidence="3" id="KW-1185">Reference proteome</keyword>
<gene>
    <name evidence="2" type="ORF">ANACOL_02427</name>
</gene>
<dbReference type="EMBL" id="ABGD02000019">
    <property type="protein sequence ID" value="EDS10873.1"/>
    <property type="molecule type" value="Genomic_DNA"/>
</dbReference>
<feature type="transmembrane region" description="Helical" evidence="1">
    <location>
        <begin position="21"/>
        <end position="42"/>
    </location>
</feature>
<accession>B0PCB8</accession>
<organism evidence="2 3">
    <name type="scientific">Anaerotruncus colihominis DSM 17241</name>
    <dbReference type="NCBI Taxonomy" id="445972"/>
    <lineage>
        <taxon>Bacteria</taxon>
        <taxon>Bacillati</taxon>
        <taxon>Bacillota</taxon>
        <taxon>Clostridia</taxon>
        <taxon>Eubacteriales</taxon>
        <taxon>Oscillospiraceae</taxon>
        <taxon>Anaerotruncus</taxon>
    </lineage>
</organism>
<dbReference type="AlphaFoldDB" id="B0PCB8"/>
<evidence type="ECO:0000313" key="2">
    <source>
        <dbReference type="EMBL" id="EDS10873.1"/>
    </source>
</evidence>
<proteinExistence type="predicted"/>
<comment type="caution">
    <text evidence="2">The sequence shown here is derived from an EMBL/GenBank/DDBJ whole genome shotgun (WGS) entry which is preliminary data.</text>
</comment>
<sequence>MDDAILLFRWKQTNIFKKFRYLIFCTNVCCCFIMVSSAIGALRGAALDETCGFALQWH</sequence>
<evidence type="ECO:0000256" key="1">
    <source>
        <dbReference type="SAM" id="Phobius"/>
    </source>
</evidence>
<evidence type="ECO:0000313" key="3">
    <source>
        <dbReference type="Proteomes" id="UP000003803"/>
    </source>
</evidence>
<keyword evidence="1" id="KW-0812">Transmembrane</keyword>
<dbReference type="Proteomes" id="UP000003803">
    <property type="component" value="Unassembled WGS sequence"/>
</dbReference>